<name>A0A1Y5TVJ8_9PROT</name>
<evidence type="ECO:0000259" key="1">
    <source>
        <dbReference type="Pfam" id="PF00561"/>
    </source>
</evidence>
<dbReference type="PRINTS" id="PR00111">
    <property type="entry name" value="ABHYDROLASE"/>
</dbReference>
<dbReference type="GO" id="GO:0102296">
    <property type="term" value="F:4,5-9,10-diseco-3-hydroxy-5,9,17-trioxoandrosta-1(10),2-diene-4-oate hydrolase activity"/>
    <property type="evidence" value="ECO:0007669"/>
    <property type="project" value="UniProtKB-EC"/>
</dbReference>
<sequence>MEFKAGGRRLFAATGGQAFEPSRPTMLFIHGAAMDHSAWALQSRFIAHHGCNVLAVDLPGHGLSEGPVPTGVDEHAAIMAELLDAAGVERAIVAGHSLGALIAIALAGQAPDRVSALGLLGVALPMAVGKPFLDAARDDSRTAIDMMMSWSHAAPAQIGGAASPGSWIVGGNRRLVERASPGTLHTDLLACNDYAGGDAAVARITCPTLLILGAADRMAPVRAAAPLLDAIPGARQLVIPDCGHMMMAEAPRAVQRALLSLVDGAARRAA</sequence>
<organism evidence="2 3">
    <name type="scientific">Oceanibacterium hippocampi</name>
    <dbReference type="NCBI Taxonomy" id="745714"/>
    <lineage>
        <taxon>Bacteria</taxon>
        <taxon>Pseudomonadati</taxon>
        <taxon>Pseudomonadota</taxon>
        <taxon>Alphaproteobacteria</taxon>
        <taxon>Sneathiellales</taxon>
        <taxon>Sneathiellaceae</taxon>
        <taxon>Oceanibacterium</taxon>
    </lineage>
</organism>
<evidence type="ECO:0000313" key="3">
    <source>
        <dbReference type="Proteomes" id="UP000193200"/>
    </source>
</evidence>
<dbReference type="AlphaFoldDB" id="A0A1Y5TVJ8"/>
<dbReference type="EC" id="3.7.1.17" evidence="2"/>
<dbReference type="PANTHER" id="PTHR43194">
    <property type="entry name" value="HYDROLASE ALPHA/BETA FOLD FAMILY"/>
    <property type="match status" value="1"/>
</dbReference>
<dbReference type="Gene3D" id="3.40.50.1820">
    <property type="entry name" value="alpha/beta hydrolase"/>
    <property type="match status" value="1"/>
</dbReference>
<reference evidence="2 3" key="1">
    <citation type="submission" date="2017-03" db="EMBL/GenBank/DDBJ databases">
        <authorList>
            <person name="Afonso C.L."/>
            <person name="Miller P.J."/>
            <person name="Scott M.A."/>
            <person name="Spackman E."/>
            <person name="Goraichik I."/>
            <person name="Dimitrov K.M."/>
            <person name="Suarez D.L."/>
            <person name="Swayne D.E."/>
        </authorList>
    </citation>
    <scope>NUCLEOTIDE SEQUENCE [LARGE SCALE GENOMIC DNA]</scope>
    <source>
        <strain evidence="2 3">CECT 7691</strain>
    </source>
</reference>
<proteinExistence type="predicted"/>
<dbReference type="PRINTS" id="PR00412">
    <property type="entry name" value="EPOXHYDRLASE"/>
</dbReference>
<dbReference type="PANTHER" id="PTHR43194:SF5">
    <property type="entry name" value="PIMELOYL-[ACYL-CARRIER PROTEIN] METHYL ESTER ESTERASE"/>
    <property type="match status" value="1"/>
</dbReference>
<keyword evidence="2" id="KW-0378">Hydrolase</keyword>
<accession>A0A1Y5TVJ8</accession>
<dbReference type="EMBL" id="FWFR01000003">
    <property type="protein sequence ID" value="SLN74283.1"/>
    <property type="molecule type" value="Genomic_DNA"/>
</dbReference>
<dbReference type="InterPro" id="IPR029058">
    <property type="entry name" value="AB_hydrolase_fold"/>
</dbReference>
<evidence type="ECO:0000313" key="2">
    <source>
        <dbReference type="EMBL" id="SLN74283.1"/>
    </source>
</evidence>
<dbReference type="RefSeq" id="WP_085885034.1">
    <property type="nucleotide sequence ID" value="NZ_FWFR01000003.1"/>
</dbReference>
<dbReference type="InterPro" id="IPR050228">
    <property type="entry name" value="Carboxylesterase_BioH"/>
</dbReference>
<dbReference type="InParanoid" id="A0A1Y5TVJ8"/>
<dbReference type="InterPro" id="IPR000073">
    <property type="entry name" value="AB_hydrolase_1"/>
</dbReference>
<keyword evidence="3" id="KW-1185">Reference proteome</keyword>
<dbReference type="Pfam" id="PF00561">
    <property type="entry name" value="Abhydrolase_1"/>
    <property type="match status" value="1"/>
</dbReference>
<feature type="domain" description="AB hydrolase-1" evidence="1">
    <location>
        <begin position="24"/>
        <end position="250"/>
    </location>
</feature>
<gene>
    <name evidence="2" type="primary">hsaD</name>
    <name evidence="2" type="ORF">OCH7691_03725</name>
</gene>
<protein>
    <submittedName>
        <fullName evidence="2">4,5:9,10-diseco-3-hydroxy-5,9, 17-trioxoandrosta-1(10),2-diene-4-oate hydrolase</fullName>
        <ecNumber evidence="2">3.7.1.17</ecNumber>
    </submittedName>
</protein>
<dbReference type="OrthoDB" id="9804723at2"/>
<dbReference type="InterPro" id="IPR000639">
    <property type="entry name" value="Epox_hydrolase-like"/>
</dbReference>
<dbReference type="Proteomes" id="UP000193200">
    <property type="component" value="Unassembled WGS sequence"/>
</dbReference>
<dbReference type="SUPFAM" id="SSF53474">
    <property type="entry name" value="alpha/beta-Hydrolases"/>
    <property type="match status" value="1"/>
</dbReference>